<keyword evidence="3" id="KW-1185">Reference proteome</keyword>
<dbReference type="PANTHER" id="PTHR41795:SF1">
    <property type="entry name" value="EXOPOLYSACCHARIDE SYNTHESIS PROTEIN"/>
    <property type="match status" value="1"/>
</dbReference>
<dbReference type="PIRSF" id="PIRSF033239">
    <property type="entry name" value="ExoD"/>
    <property type="match status" value="1"/>
</dbReference>
<evidence type="ECO:0000313" key="3">
    <source>
        <dbReference type="Proteomes" id="UP000439994"/>
    </source>
</evidence>
<organism evidence="2 3">
    <name type="scientific">Psychrosphaera haliotis</name>
    <dbReference type="NCBI Taxonomy" id="555083"/>
    <lineage>
        <taxon>Bacteria</taxon>
        <taxon>Pseudomonadati</taxon>
        <taxon>Pseudomonadota</taxon>
        <taxon>Gammaproteobacteria</taxon>
        <taxon>Alteromonadales</taxon>
        <taxon>Pseudoalteromonadaceae</taxon>
        <taxon>Psychrosphaera</taxon>
    </lineage>
</organism>
<accession>A0A6N8F869</accession>
<reference evidence="2 3" key="1">
    <citation type="submission" date="2019-11" db="EMBL/GenBank/DDBJ databases">
        <title>P. haliotis isolates from Z. marina roots.</title>
        <authorList>
            <person name="Cohen M."/>
            <person name="Jospin G."/>
            <person name="Eisen J.A."/>
            <person name="Coil D.A."/>
        </authorList>
    </citation>
    <scope>NUCLEOTIDE SEQUENCE [LARGE SCALE GENOMIC DNA]</scope>
    <source>
        <strain evidence="2 3">UCD-MCMsp1aY</strain>
    </source>
</reference>
<protein>
    <submittedName>
        <fullName evidence="2">Exopolysaccharide biosynthesis protein</fullName>
    </submittedName>
</protein>
<gene>
    <name evidence="2" type="ORF">GNP35_01470</name>
</gene>
<proteinExistence type="predicted"/>
<evidence type="ECO:0000256" key="1">
    <source>
        <dbReference type="SAM" id="Phobius"/>
    </source>
</evidence>
<dbReference type="Proteomes" id="UP000439994">
    <property type="component" value="Unassembled WGS sequence"/>
</dbReference>
<dbReference type="AlphaFoldDB" id="A0A6N8F869"/>
<sequence>MQYLIDRTEDKEVTLSSLTQRLGDRTFGILLLLMAVFNLIPIISILSGMLVAILGLQLVIGFQEAKLPNFVLTKSLPAKQVRAALHVFLPKIKSLERYIKPRWQFTEAAIFDRINGVILIVVGLMILLPIPLANVIPAFVVFMMGLGLLERDGLLQMLALGLSFITGLLIYLFVF</sequence>
<name>A0A6N8F869_9GAMM</name>
<evidence type="ECO:0000313" key="2">
    <source>
        <dbReference type="EMBL" id="MUH71277.1"/>
    </source>
</evidence>
<comment type="caution">
    <text evidence="2">The sequence shown here is derived from an EMBL/GenBank/DDBJ whole genome shotgun (WGS) entry which is preliminary data.</text>
</comment>
<keyword evidence="1" id="KW-0812">Transmembrane</keyword>
<dbReference type="OrthoDB" id="6401947at2"/>
<feature type="transmembrane region" description="Helical" evidence="1">
    <location>
        <begin position="117"/>
        <end position="142"/>
    </location>
</feature>
<dbReference type="InterPro" id="IPR010331">
    <property type="entry name" value="ExoD"/>
</dbReference>
<dbReference type="EMBL" id="WOCD01000001">
    <property type="protein sequence ID" value="MUH71277.1"/>
    <property type="molecule type" value="Genomic_DNA"/>
</dbReference>
<feature type="transmembrane region" description="Helical" evidence="1">
    <location>
        <begin position="27"/>
        <end position="60"/>
    </location>
</feature>
<feature type="transmembrane region" description="Helical" evidence="1">
    <location>
        <begin position="154"/>
        <end position="174"/>
    </location>
</feature>
<keyword evidence="1" id="KW-0472">Membrane</keyword>
<dbReference type="PANTHER" id="PTHR41795">
    <property type="entry name" value="EXOPOLYSACCHARIDE SYNTHESIS PROTEIN"/>
    <property type="match status" value="1"/>
</dbReference>
<keyword evidence="1" id="KW-1133">Transmembrane helix</keyword>
<dbReference type="Pfam" id="PF06055">
    <property type="entry name" value="ExoD"/>
    <property type="match status" value="1"/>
</dbReference>